<evidence type="ECO:0000256" key="6">
    <source>
        <dbReference type="SAM" id="MobiDB-lite"/>
    </source>
</evidence>
<feature type="region of interest" description="Disordered" evidence="6">
    <location>
        <begin position="302"/>
        <end position="380"/>
    </location>
</feature>
<feature type="compositionally biased region" description="Low complexity" evidence="6">
    <location>
        <begin position="336"/>
        <end position="353"/>
    </location>
</feature>
<keyword evidence="9" id="KW-1185">Reference proteome</keyword>
<organism evidence="9">
    <name type="scientific">Salpingoeca rosetta (strain ATCC 50818 / BSB-021)</name>
    <dbReference type="NCBI Taxonomy" id="946362"/>
    <lineage>
        <taxon>Eukaryota</taxon>
        <taxon>Choanoflagellata</taxon>
        <taxon>Craspedida</taxon>
        <taxon>Salpingoecidae</taxon>
        <taxon>Salpingoeca</taxon>
    </lineage>
</organism>
<dbReference type="SUPFAM" id="SSF51905">
    <property type="entry name" value="FAD/NAD(P)-binding domain"/>
    <property type="match status" value="1"/>
</dbReference>
<dbReference type="InterPro" id="IPR045170">
    <property type="entry name" value="MTOX"/>
</dbReference>
<dbReference type="GO" id="GO:0050660">
    <property type="term" value="F:flavin adenine dinucleotide binding"/>
    <property type="evidence" value="ECO:0007669"/>
    <property type="project" value="InterPro"/>
</dbReference>
<evidence type="ECO:0000256" key="1">
    <source>
        <dbReference type="ARBA" id="ARBA00001974"/>
    </source>
</evidence>
<dbReference type="InParanoid" id="F2UHH9"/>
<comment type="similarity">
    <text evidence="2">Belongs to the MSOX/MTOX family.</text>
</comment>
<evidence type="ECO:0000256" key="3">
    <source>
        <dbReference type="ARBA" id="ARBA00022630"/>
    </source>
</evidence>
<evidence type="ECO:0000256" key="5">
    <source>
        <dbReference type="ARBA" id="ARBA00023002"/>
    </source>
</evidence>
<dbReference type="GO" id="GO:0008115">
    <property type="term" value="F:sarcosine oxidase activity"/>
    <property type="evidence" value="ECO:0007669"/>
    <property type="project" value="TreeGrafter"/>
</dbReference>
<dbReference type="OMA" id="PMIGYTS"/>
<comment type="cofactor">
    <cofactor evidence="1">
        <name>FAD</name>
        <dbReference type="ChEBI" id="CHEBI:57692"/>
    </cofactor>
</comment>
<feature type="domain" description="FAD dependent oxidoreductase" evidence="7">
    <location>
        <begin position="6"/>
        <end position="273"/>
    </location>
</feature>
<dbReference type="OrthoDB" id="6435123at2759"/>
<dbReference type="Pfam" id="PF01266">
    <property type="entry name" value="DAO"/>
    <property type="match status" value="1"/>
</dbReference>
<feature type="compositionally biased region" description="Polar residues" evidence="6">
    <location>
        <begin position="313"/>
        <end position="328"/>
    </location>
</feature>
<dbReference type="Gene3D" id="3.50.50.60">
    <property type="entry name" value="FAD/NAD(P)-binding domain"/>
    <property type="match status" value="1"/>
</dbReference>
<keyword evidence="5" id="KW-0560">Oxidoreductase</keyword>
<proteinExistence type="inferred from homology"/>
<dbReference type="Proteomes" id="UP000007799">
    <property type="component" value="Unassembled WGS sequence"/>
</dbReference>
<dbReference type="AlphaFoldDB" id="F2UHH9"/>
<dbReference type="PANTHER" id="PTHR10961:SF10">
    <property type="entry name" value="FAD DEPENDENT OXIDOREDUCTASE DOMAIN-CONTAINING PROTEIN"/>
    <property type="match status" value="1"/>
</dbReference>
<dbReference type="PANTHER" id="PTHR10961">
    <property type="entry name" value="PEROXISOMAL SARCOSINE OXIDASE"/>
    <property type="match status" value="1"/>
</dbReference>
<gene>
    <name evidence="8" type="ORF">PTSG_12619</name>
</gene>
<dbReference type="KEGG" id="sre:PTSG_12619"/>
<protein>
    <recommendedName>
        <fullName evidence="7">FAD dependent oxidoreductase domain-containing protein</fullName>
    </recommendedName>
</protein>
<sequence length="522" mass="54921">MEDVYDVVVVGGGVIGSACARHLTLIQPDAKLAVVAPEEPTGSYAEHNGMFASHYDEGRVTRILDPNPVWARLAKHSIARYRDLEAESGIPFYHEAGYVCIGSEQHSAYLERVQAVADAASVTYDRLDAAQLHARFPAMPPADAPGQQALRALAQTKDAGHISPRKMVQAQLRVCEQHGVHVVRDYATSVSFDADTNLAVVHLASSYSTTSPSSPPSSSSTTATTATATPPLRARKVVVATGAFTTRELTDGVQVPLDVEGRTVVFADVTDMMQTAPDLQLDRLPSVIKAISSNADAKTEAEATKEKCDAQASHDTSTGAATKASNADNADETSARKQQQQQQASEQATAASQGGNSSTGMDSEQAGGNDDDGDGNDGGGKGARGAGPCYDMYCLPPVKYGDGRWYIKIGTGDFPNKLPTLADVVAWFKGPPSKPDVAMLTRELLALYPPLTACTMTTANCVLTYTPHGYPVIDWVRSGVIAVAAGGNGAAAKSGDEIGRLAACFVSGQPDPTYDMATFALP</sequence>
<dbReference type="InterPro" id="IPR036188">
    <property type="entry name" value="FAD/NAD-bd_sf"/>
</dbReference>
<evidence type="ECO:0000256" key="4">
    <source>
        <dbReference type="ARBA" id="ARBA00022827"/>
    </source>
</evidence>
<dbReference type="RefSeq" id="XP_004991492.1">
    <property type="nucleotide sequence ID" value="XM_004991435.1"/>
</dbReference>
<dbReference type="eggNOG" id="ENOG502S1Z1">
    <property type="taxonomic scope" value="Eukaryota"/>
</dbReference>
<evidence type="ECO:0000259" key="7">
    <source>
        <dbReference type="Pfam" id="PF01266"/>
    </source>
</evidence>
<evidence type="ECO:0000313" key="9">
    <source>
        <dbReference type="Proteomes" id="UP000007799"/>
    </source>
</evidence>
<dbReference type="GeneID" id="16072052"/>
<accession>F2UHH9</accession>
<dbReference type="InterPro" id="IPR006076">
    <property type="entry name" value="FAD-dep_OxRdtase"/>
</dbReference>
<dbReference type="EMBL" id="GL832974">
    <property type="protein sequence ID" value="EGD76578.1"/>
    <property type="molecule type" value="Genomic_DNA"/>
</dbReference>
<evidence type="ECO:0000256" key="2">
    <source>
        <dbReference type="ARBA" id="ARBA00010989"/>
    </source>
</evidence>
<keyword evidence="4" id="KW-0274">FAD</keyword>
<feature type="region of interest" description="Disordered" evidence="6">
    <location>
        <begin position="207"/>
        <end position="229"/>
    </location>
</feature>
<keyword evidence="3" id="KW-0285">Flavoprotein</keyword>
<dbReference type="STRING" id="946362.F2UHH9"/>
<name>F2UHH9_SALR5</name>
<evidence type="ECO:0000313" key="8">
    <source>
        <dbReference type="EMBL" id="EGD76578.1"/>
    </source>
</evidence>
<reference evidence="8" key="1">
    <citation type="submission" date="2009-08" db="EMBL/GenBank/DDBJ databases">
        <title>Annotation of Salpingoeca rosetta.</title>
        <authorList>
            <consortium name="The Broad Institute Genome Sequencing Platform"/>
            <person name="Russ C."/>
            <person name="Cuomo C."/>
            <person name="Burger G."/>
            <person name="Gray M.W."/>
            <person name="Holland P.W.H."/>
            <person name="King N."/>
            <person name="Lang F.B.F."/>
            <person name="Roger A.J."/>
            <person name="Ruiz-Trillo I."/>
            <person name="Young S.K."/>
            <person name="Zeng Q."/>
            <person name="Gargeya S."/>
            <person name="Alvarado L."/>
            <person name="Berlin A."/>
            <person name="Chapman S.B."/>
            <person name="Chen Z."/>
            <person name="Freedman E."/>
            <person name="Gellesch M."/>
            <person name="Goldberg J."/>
            <person name="Griggs A."/>
            <person name="Gujja S."/>
            <person name="Heilman E."/>
            <person name="Heiman D."/>
            <person name="Howarth C."/>
            <person name="Mehta T."/>
            <person name="Neiman D."/>
            <person name="Pearson M."/>
            <person name="Roberts A."/>
            <person name="Saif S."/>
            <person name="Shea T."/>
            <person name="Shenoy N."/>
            <person name="Sisk P."/>
            <person name="Stolte C."/>
            <person name="Sykes S."/>
            <person name="White J."/>
            <person name="Yandava C."/>
            <person name="Haas B."/>
            <person name="Nusbaum C."/>
            <person name="Birren B."/>
        </authorList>
    </citation>
    <scope>NUCLEOTIDE SEQUENCE [LARGE SCALE GENOMIC DNA]</scope>
    <source>
        <strain evidence="8">ATCC 50818</strain>
    </source>
</reference>
<dbReference type="Gene3D" id="3.30.9.10">
    <property type="entry name" value="D-Amino Acid Oxidase, subunit A, domain 2"/>
    <property type="match status" value="1"/>
</dbReference>